<accession>A0A1Q9AEG1</accession>
<proteinExistence type="predicted"/>
<organism evidence="1 2">
    <name type="scientific">Xaviernesmea rhizosphaerae</name>
    <dbReference type="NCBI Taxonomy" id="1672749"/>
    <lineage>
        <taxon>Bacteria</taxon>
        <taxon>Pseudomonadati</taxon>
        <taxon>Pseudomonadota</taxon>
        <taxon>Alphaproteobacteria</taxon>
        <taxon>Hyphomicrobiales</taxon>
        <taxon>Rhizobiaceae</taxon>
        <taxon>Rhizobium/Agrobacterium group</taxon>
        <taxon>Xaviernesmea</taxon>
    </lineage>
</organism>
<comment type="caution">
    <text evidence="1">The sequence shown here is derived from an EMBL/GenBank/DDBJ whole genome shotgun (WGS) entry which is preliminary data.</text>
</comment>
<dbReference type="Proteomes" id="UP000186143">
    <property type="component" value="Unassembled WGS sequence"/>
</dbReference>
<protein>
    <submittedName>
        <fullName evidence="1">Uncharacterized protein</fullName>
    </submittedName>
</protein>
<reference evidence="1 2" key="1">
    <citation type="submission" date="2016-09" db="EMBL/GenBank/DDBJ databases">
        <title>Rhizobium sp. nov., a novel species isolated from the rice rhizosphere.</title>
        <authorList>
            <person name="Zhao J."/>
            <person name="Zhang X."/>
        </authorList>
    </citation>
    <scope>NUCLEOTIDE SEQUENCE [LARGE SCALE GENOMIC DNA]</scope>
    <source>
        <strain evidence="1 2">MH17</strain>
    </source>
</reference>
<dbReference type="EMBL" id="MKIO01000040">
    <property type="protein sequence ID" value="OLP53299.1"/>
    <property type="molecule type" value="Genomic_DNA"/>
</dbReference>
<name>A0A1Q9AEG1_9HYPH</name>
<evidence type="ECO:0000313" key="1">
    <source>
        <dbReference type="EMBL" id="OLP53299.1"/>
    </source>
</evidence>
<gene>
    <name evidence="1" type="ORF">BJF92_00590</name>
</gene>
<sequence length="393" mass="44871">MLPIGSSYWSEQGDFMSDIEWRWVSAGFISGGGTSEKEPHFKKDWVSFLIEVTEFELTYMLRANDRGYDDLPEFPLSHHGMEDIKAAQAERITPILNDGHYIRGKGKIVDDNIMWSNFAKGTPGGDKDETINQTFSEVEFTIWPGDRFGELRVSRPEYRDEPYRLLANLQLPQTRIDSLAEMAHRYGADARMKISLLASLFYYRNGYSEYASTYLMPAMGANNAEAVISHASVTPADRNEAEHNLLMATYEQRRTTMLQAFSNGSENIHKALAYAYQERMAPTRNRSELEKLRRPDPFEAVYAIPSAAVEAAEAFIVHNWDNDAPEKIAFPRIEEAMAPYRLRRWQVGSILQYFWLSRLFLKPEVLAAVRIDVPFECGGIGEDFKPSDVVLDC</sequence>
<dbReference type="AlphaFoldDB" id="A0A1Q9AEG1"/>
<evidence type="ECO:0000313" key="2">
    <source>
        <dbReference type="Proteomes" id="UP000186143"/>
    </source>
</evidence>